<dbReference type="GO" id="GO:0003677">
    <property type="term" value="F:DNA binding"/>
    <property type="evidence" value="ECO:0007669"/>
    <property type="project" value="UniProtKB-KW"/>
</dbReference>
<evidence type="ECO:0000256" key="2">
    <source>
        <dbReference type="ARBA" id="ARBA00023015"/>
    </source>
</evidence>
<dbReference type="InterPro" id="IPR036390">
    <property type="entry name" value="WH_DNA-bd_sf"/>
</dbReference>
<gene>
    <name evidence="6" type="ORF">C8E97_3802</name>
</gene>
<dbReference type="GO" id="GO:0045892">
    <property type="term" value="P:negative regulation of DNA-templated transcription"/>
    <property type="evidence" value="ECO:0007669"/>
    <property type="project" value="InterPro"/>
</dbReference>
<dbReference type="AlphaFoldDB" id="A0A495W167"/>
<evidence type="ECO:0000256" key="4">
    <source>
        <dbReference type="ARBA" id="ARBA00023163"/>
    </source>
</evidence>
<reference evidence="6 7" key="1">
    <citation type="submission" date="2018-10" db="EMBL/GenBank/DDBJ databases">
        <title>Sequencing the genomes of 1000 actinobacteria strains.</title>
        <authorList>
            <person name="Klenk H.-P."/>
        </authorList>
    </citation>
    <scope>NUCLEOTIDE SEQUENCE [LARGE SCALE GENOMIC DNA]</scope>
    <source>
        <strain evidence="6 7">DSM 43800</strain>
    </source>
</reference>
<keyword evidence="4" id="KW-0804">Transcription</keyword>
<keyword evidence="3" id="KW-0238">DNA-binding</keyword>
<proteinExistence type="inferred from homology"/>
<dbReference type="EMBL" id="RBXO01000001">
    <property type="protein sequence ID" value="RKT55144.1"/>
    <property type="molecule type" value="Genomic_DNA"/>
</dbReference>
<keyword evidence="2" id="KW-0805">Transcription regulation</keyword>
<dbReference type="OrthoDB" id="9813987at2"/>
<feature type="region of interest" description="Disordered" evidence="5">
    <location>
        <begin position="107"/>
        <end position="156"/>
    </location>
</feature>
<sequence length="156" mass="17355">MRASLEREVLDILRSAVRPLPVREVLERVNARRGSPLAYTTVMTVLRRLTDKDAAVRHDDDGRHVYRATADSEAELAVRRVVAEHGDAALASFLRLLAADPALREQAHASAARRPDVAERRGPTGRPRLWTDVYFGPPQPVAGDEDGDDWTRWVAG</sequence>
<feature type="compositionally biased region" description="Basic and acidic residues" evidence="5">
    <location>
        <begin position="107"/>
        <end position="122"/>
    </location>
</feature>
<dbReference type="Proteomes" id="UP000282084">
    <property type="component" value="Unassembled WGS sequence"/>
</dbReference>
<comment type="similarity">
    <text evidence="1">Belongs to the BlaI transcriptional regulatory family.</text>
</comment>
<dbReference type="SUPFAM" id="SSF46785">
    <property type="entry name" value="Winged helix' DNA-binding domain"/>
    <property type="match status" value="1"/>
</dbReference>
<accession>A0A495W167</accession>
<dbReference type="InterPro" id="IPR036388">
    <property type="entry name" value="WH-like_DNA-bd_sf"/>
</dbReference>
<evidence type="ECO:0000256" key="5">
    <source>
        <dbReference type="SAM" id="MobiDB-lite"/>
    </source>
</evidence>
<dbReference type="Gene3D" id="1.10.10.10">
    <property type="entry name" value="Winged helix-like DNA-binding domain superfamily/Winged helix DNA-binding domain"/>
    <property type="match status" value="1"/>
</dbReference>
<evidence type="ECO:0000256" key="3">
    <source>
        <dbReference type="ARBA" id="ARBA00023125"/>
    </source>
</evidence>
<evidence type="ECO:0000313" key="6">
    <source>
        <dbReference type="EMBL" id="RKT55144.1"/>
    </source>
</evidence>
<evidence type="ECO:0000313" key="7">
    <source>
        <dbReference type="Proteomes" id="UP000282084"/>
    </source>
</evidence>
<dbReference type="Pfam" id="PF03965">
    <property type="entry name" value="Penicillinase_R"/>
    <property type="match status" value="1"/>
</dbReference>
<evidence type="ECO:0000256" key="1">
    <source>
        <dbReference type="ARBA" id="ARBA00011046"/>
    </source>
</evidence>
<name>A0A495W167_9PSEU</name>
<comment type="caution">
    <text evidence="6">The sequence shown here is derived from an EMBL/GenBank/DDBJ whole genome shotgun (WGS) entry which is preliminary data.</text>
</comment>
<dbReference type="InterPro" id="IPR005650">
    <property type="entry name" value="BlaI_family"/>
</dbReference>
<keyword evidence="7" id="KW-1185">Reference proteome</keyword>
<protein>
    <submittedName>
        <fullName evidence="6">CopY family transcriptional repressor</fullName>
    </submittedName>
</protein>
<dbReference type="RefSeq" id="WP_121006898.1">
    <property type="nucleotide sequence ID" value="NZ_RBXO01000001.1"/>
</dbReference>
<organism evidence="6 7">
    <name type="scientific">Saccharothrix australiensis</name>
    <dbReference type="NCBI Taxonomy" id="2072"/>
    <lineage>
        <taxon>Bacteria</taxon>
        <taxon>Bacillati</taxon>
        <taxon>Actinomycetota</taxon>
        <taxon>Actinomycetes</taxon>
        <taxon>Pseudonocardiales</taxon>
        <taxon>Pseudonocardiaceae</taxon>
        <taxon>Saccharothrix</taxon>
    </lineage>
</organism>